<evidence type="ECO:0000313" key="3">
    <source>
        <dbReference type="Proteomes" id="UP000198379"/>
    </source>
</evidence>
<dbReference type="Proteomes" id="UP000198379">
    <property type="component" value="Unassembled WGS sequence"/>
</dbReference>
<sequence length="249" mass="28909">MYKLLLSCFVIFISHAVVGQSITGTIYDDKAIVEGVVVKNLSTKMATISTKEGRFEVTASAQDSISFEIFTHEHKLMVLKEGVSYTDIVIELTRKVNELDEVIIKKEVKPVFKKEEFADTFESQLQKHIELYPEQYEFNSNPNNNLNFVNIGKRLWRLIKKEKSKPPPFVPIKLEEYIGLFKEDPVINDRFLIETIKIPFEFKPLFIDFCVSKNVDSELLKEKNKFLLIDEFINLGKEFKEVLETDVND</sequence>
<feature type="signal peptide" evidence="1">
    <location>
        <begin position="1"/>
        <end position="19"/>
    </location>
</feature>
<evidence type="ECO:0008006" key="4">
    <source>
        <dbReference type="Google" id="ProtNLM"/>
    </source>
</evidence>
<reference evidence="2 3" key="1">
    <citation type="submission" date="2017-06" db="EMBL/GenBank/DDBJ databases">
        <authorList>
            <person name="Kim H.J."/>
            <person name="Triplett B.A."/>
        </authorList>
    </citation>
    <scope>NUCLEOTIDE SEQUENCE [LARGE SCALE GENOMIC DNA]</scope>
    <source>
        <strain evidence="2 3">DSM 25597</strain>
    </source>
</reference>
<keyword evidence="3" id="KW-1185">Reference proteome</keyword>
<dbReference type="EMBL" id="FZNY01000001">
    <property type="protein sequence ID" value="SNR41346.1"/>
    <property type="molecule type" value="Genomic_DNA"/>
</dbReference>
<accession>A0A238W491</accession>
<keyword evidence="1" id="KW-0732">Signal</keyword>
<evidence type="ECO:0000313" key="2">
    <source>
        <dbReference type="EMBL" id="SNR41346.1"/>
    </source>
</evidence>
<organism evidence="2 3">
    <name type="scientific">Dokdonia pacifica</name>
    <dbReference type="NCBI Taxonomy" id="1627892"/>
    <lineage>
        <taxon>Bacteria</taxon>
        <taxon>Pseudomonadati</taxon>
        <taxon>Bacteroidota</taxon>
        <taxon>Flavobacteriia</taxon>
        <taxon>Flavobacteriales</taxon>
        <taxon>Flavobacteriaceae</taxon>
        <taxon>Dokdonia</taxon>
    </lineage>
</organism>
<gene>
    <name evidence="2" type="ORF">SAMN06265376_101676</name>
</gene>
<proteinExistence type="predicted"/>
<name>A0A238W491_9FLAO</name>
<dbReference type="OrthoDB" id="1422163at2"/>
<feature type="chain" id="PRO_5012511784" description="CarboxypepD_reg-like domain-containing protein" evidence="1">
    <location>
        <begin position="20"/>
        <end position="249"/>
    </location>
</feature>
<protein>
    <recommendedName>
        <fullName evidence="4">CarboxypepD_reg-like domain-containing protein</fullName>
    </recommendedName>
</protein>
<dbReference type="AlphaFoldDB" id="A0A238W491"/>
<evidence type="ECO:0000256" key="1">
    <source>
        <dbReference type="SAM" id="SignalP"/>
    </source>
</evidence>
<dbReference type="RefSeq" id="WP_143337038.1">
    <property type="nucleotide sequence ID" value="NZ_BMEP01000002.1"/>
</dbReference>